<evidence type="ECO:0000256" key="1">
    <source>
        <dbReference type="SAM" id="MobiDB-lite"/>
    </source>
</evidence>
<reference evidence="3" key="2">
    <citation type="submission" date="2020-11" db="EMBL/GenBank/DDBJ databases">
        <authorList>
            <person name="McCartney M.A."/>
            <person name="Auch B."/>
            <person name="Kono T."/>
            <person name="Mallez S."/>
            <person name="Becker A."/>
            <person name="Gohl D.M."/>
            <person name="Silverstein K.A.T."/>
            <person name="Koren S."/>
            <person name="Bechman K.B."/>
            <person name="Herman A."/>
            <person name="Abrahante J.E."/>
            <person name="Garbe J."/>
        </authorList>
    </citation>
    <scope>NUCLEOTIDE SEQUENCE</scope>
    <source>
        <strain evidence="3">Duluth1</strain>
        <tissue evidence="3">Whole animal</tissue>
    </source>
</reference>
<comment type="caution">
    <text evidence="3">The sequence shown here is derived from an EMBL/GenBank/DDBJ whole genome shotgun (WGS) entry which is preliminary data.</text>
</comment>
<reference evidence="3" key="1">
    <citation type="journal article" date="2019" name="bioRxiv">
        <title>The Genome of the Zebra Mussel, Dreissena polymorpha: A Resource for Invasive Species Research.</title>
        <authorList>
            <person name="McCartney M.A."/>
            <person name="Auch B."/>
            <person name="Kono T."/>
            <person name="Mallez S."/>
            <person name="Zhang Y."/>
            <person name="Obille A."/>
            <person name="Becker A."/>
            <person name="Abrahante J.E."/>
            <person name="Garbe J."/>
            <person name="Badalamenti J.P."/>
            <person name="Herman A."/>
            <person name="Mangelson H."/>
            <person name="Liachko I."/>
            <person name="Sullivan S."/>
            <person name="Sone E.D."/>
            <person name="Koren S."/>
            <person name="Silverstein K.A.T."/>
            <person name="Beckman K.B."/>
            <person name="Gohl D.M."/>
        </authorList>
    </citation>
    <scope>NUCLEOTIDE SEQUENCE</scope>
    <source>
        <strain evidence="3">Duluth1</strain>
        <tissue evidence="3">Whole animal</tissue>
    </source>
</reference>
<keyword evidence="2" id="KW-1133">Transmembrane helix</keyword>
<evidence type="ECO:0000313" key="3">
    <source>
        <dbReference type="EMBL" id="KAH3697868.1"/>
    </source>
</evidence>
<proteinExistence type="predicted"/>
<gene>
    <name evidence="3" type="ORF">DPMN_085378</name>
</gene>
<accession>A0A9D4BLU7</accession>
<dbReference type="Proteomes" id="UP000828390">
    <property type="component" value="Unassembled WGS sequence"/>
</dbReference>
<name>A0A9D4BLU7_DREPO</name>
<feature type="transmembrane region" description="Helical" evidence="2">
    <location>
        <begin position="68"/>
        <end position="87"/>
    </location>
</feature>
<dbReference type="EMBL" id="JAIWYP010000016">
    <property type="protein sequence ID" value="KAH3697868.1"/>
    <property type="molecule type" value="Genomic_DNA"/>
</dbReference>
<protein>
    <submittedName>
        <fullName evidence="3">Uncharacterized protein</fullName>
    </submittedName>
</protein>
<evidence type="ECO:0000313" key="4">
    <source>
        <dbReference type="Proteomes" id="UP000828390"/>
    </source>
</evidence>
<keyword evidence="2" id="KW-0812">Transmembrane</keyword>
<keyword evidence="4" id="KW-1185">Reference proteome</keyword>
<dbReference type="AlphaFoldDB" id="A0A9D4BLU7"/>
<keyword evidence="2" id="KW-0472">Membrane</keyword>
<sequence>MKIGHQIFKLSRSINGTNVLTKFHEDQTINVPYRVFTMQNGDDARRTRSNQKILNIEILQNFYTLDNLMMVVVVMIMMMTMTMKITMMIMMMMMVAEEEEEKDDDDDDDHDDDDNDDDDDY</sequence>
<evidence type="ECO:0000256" key="2">
    <source>
        <dbReference type="SAM" id="Phobius"/>
    </source>
</evidence>
<feature type="region of interest" description="Disordered" evidence="1">
    <location>
        <begin position="98"/>
        <end position="121"/>
    </location>
</feature>
<organism evidence="3 4">
    <name type="scientific">Dreissena polymorpha</name>
    <name type="common">Zebra mussel</name>
    <name type="synonym">Mytilus polymorpha</name>
    <dbReference type="NCBI Taxonomy" id="45954"/>
    <lineage>
        <taxon>Eukaryota</taxon>
        <taxon>Metazoa</taxon>
        <taxon>Spiralia</taxon>
        <taxon>Lophotrochozoa</taxon>
        <taxon>Mollusca</taxon>
        <taxon>Bivalvia</taxon>
        <taxon>Autobranchia</taxon>
        <taxon>Heteroconchia</taxon>
        <taxon>Euheterodonta</taxon>
        <taxon>Imparidentia</taxon>
        <taxon>Neoheterodontei</taxon>
        <taxon>Myida</taxon>
        <taxon>Dreissenoidea</taxon>
        <taxon>Dreissenidae</taxon>
        <taxon>Dreissena</taxon>
    </lineage>
</organism>